<feature type="compositionally biased region" description="Basic and acidic residues" evidence="1">
    <location>
        <begin position="107"/>
        <end position="116"/>
    </location>
</feature>
<sequence length="116" mass="12203">MADSELFTLTFWQATIARMAHYAATFSLAAWGLGAIGSTEPPANLSVPSTGVAIAAGLGALYALLISVAGAKLTPGATPLGLLFPNPNQVLEVRQRPRKTGRRPRITRRESDDADA</sequence>
<keyword evidence="2" id="KW-0812">Transmembrane</keyword>
<keyword evidence="2" id="KW-0472">Membrane</keyword>
<keyword evidence="2" id="KW-1133">Transmembrane helix</keyword>
<proteinExistence type="predicted"/>
<feature type="transmembrane region" description="Helical" evidence="2">
    <location>
        <begin position="45"/>
        <end position="65"/>
    </location>
</feature>
<evidence type="ECO:0000256" key="2">
    <source>
        <dbReference type="SAM" id="Phobius"/>
    </source>
</evidence>
<feature type="compositionally biased region" description="Basic residues" evidence="1">
    <location>
        <begin position="96"/>
        <end position="106"/>
    </location>
</feature>
<dbReference type="RefSeq" id="WP_069435534.1">
    <property type="nucleotide sequence ID" value="NZ_JACKSU010000113.1"/>
</dbReference>
<reference evidence="3 4" key="1">
    <citation type="submission" date="2016-01" db="EMBL/GenBank/DDBJ databases">
        <title>The new phylogeny of the genus Mycobacterium.</title>
        <authorList>
            <person name="Tarcisio F."/>
            <person name="Conor M."/>
            <person name="Antonella G."/>
            <person name="Elisabetta G."/>
            <person name="Giulia F.S."/>
            <person name="Sara T."/>
            <person name="Anna F."/>
            <person name="Clotilde B."/>
            <person name="Roberto B."/>
            <person name="Veronica D.S."/>
            <person name="Fabio R."/>
            <person name="Monica P."/>
            <person name="Olivier J."/>
            <person name="Enrico T."/>
            <person name="Nicola S."/>
        </authorList>
    </citation>
    <scope>NUCLEOTIDE SEQUENCE [LARGE SCALE GENOMIC DNA]</scope>
    <source>
        <strain evidence="3 4">DSM 44160</strain>
    </source>
</reference>
<keyword evidence="4" id="KW-1185">Reference proteome</keyword>
<evidence type="ECO:0000313" key="3">
    <source>
        <dbReference type="EMBL" id="ORV96672.1"/>
    </source>
</evidence>
<dbReference type="Proteomes" id="UP000193928">
    <property type="component" value="Unassembled WGS sequence"/>
</dbReference>
<dbReference type="AlphaFoldDB" id="A0A1X1XCX8"/>
<name>A0A1X1XCX8_MYCGO</name>
<accession>A0A1X1XCX8</accession>
<comment type="caution">
    <text evidence="3">The sequence shown here is derived from an EMBL/GenBank/DDBJ whole genome shotgun (WGS) entry which is preliminary data.</text>
</comment>
<feature type="region of interest" description="Disordered" evidence="1">
    <location>
        <begin position="92"/>
        <end position="116"/>
    </location>
</feature>
<dbReference type="EMBL" id="LQOY01000011">
    <property type="protein sequence ID" value="ORV96672.1"/>
    <property type="molecule type" value="Genomic_DNA"/>
</dbReference>
<protein>
    <submittedName>
        <fullName evidence="3">Uncharacterized protein</fullName>
    </submittedName>
</protein>
<gene>
    <name evidence="3" type="ORF">AWC08_12130</name>
</gene>
<evidence type="ECO:0000313" key="4">
    <source>
        <dbReference type="Proteomes" id="UP000193928"/>
    </source>
</evidence>
<organism evidence="3 4">
    <name type="scientific">Mycobacterium gordonae</name>
    <dbReference type="NCBI Taxonomy" id="1778"/>
    <lineage>
        <taxon>Bacteria</taxon>
        <taxon>Bacillati</taxon>
        <taxon>Actinomycetota</taxon>
        <taxon>Actinomycetes</taxon>
        <taxon>Mycobacteriales</taxon>
        <taxon>Mycobacteriaceae</taxon>
        <taxon>Mycobacterium</taxon>
    </lineage>
</organism>
<evidence type="ECO:0000256" key="1">
    <source>
        <dbReference type="SAM" id="MobiDB-lite"/>
    </source>
</evidence>